<keyword evidence="3" id="KW-0418">Kinase</keyword>
<dbReference type="OrthoDB" id="9789634at2"/>
<dbReference type="EMBL" id="RJQC01000002">
    <property type="protein sequence ID" value="RNM30538.1"/>
    <property type="molecule type" value="Genomic_DNA"/>
</dbReference>
<proteinExistence type="predicted"/>
<reference evidence="3 4" key="1">
    <citation type="submission" date="2018-11" db="EMBL/GenBank/DDBJ databases">
        <title>Clostridium sp. nov., a member of the family Erysipelotrichaceae isolated from pig faeces.</title>
        <authorList>
            <person name="Chang Y.-H."/>
        </authorList>
    </citation>
    <scope>NUCLEOTIDE SEQUENCE [LARGE SCALE GENOMIC DNA]</scope>
    <source>
        <strain evidence="3 4">YH-panp20</strain>
    </source>
</reference>
<evidence type="ECO:0000313" key="3">
    <source>
        <dbReference type="EMBL" id="RNM30538.1"/>
    </source>
</evidence>
<dbReference type="InterPro" id="IPR007685">
    <property type="entry name" value="RelA_SpoT"/>
</dbReference>
<dbReference type="Gene3D" id="3.30.460.10">
    <property type="entry name" value="Beta Polymerase, domain 2"/>
    <property type="match status" value="1"/>
</dbReference>
<dbReference type="UniPathway" id="UPA00908">
    <property type="reaction ID" value="UER00884"/>
</dbReference>
<dbReference type="InterPro" id="IPR052366">
    <property type="entry name" value="GTP_Pyrophosphokinase"/>
</dbReference>
<evidence type="ECO:0000313" key="4">
    <source>
        <dbReference type="Proteomes" id="UP000276568"/>
    </source>
</evidence>
<evidence type="ECO:0000256" key="1">
    <source>
        <dbReference type="ARBA" id="ARBA00004976"/>
    </source>
</evidence>
<name>A0A3N0I0V1_9FIRM</name>
<dbReference type="RefSeq" id="WP_128520449.1">
    <property type="nucleotide sequence ID" value="NZ_RJQC01000002.1"/>
</dbReference>
<dbReference type="SUPFAM" id="SSF81301">
    <property type="entry name" value="Nucleotidyltransferase"/>
    <property type="match status" value="1"/>
</dbReference>
<dbReference type="Proteomes" id="UP000276568">
    <property type="component" value="Unassembled WGS sequence"/>
</dbReference>
<dbReference type="AlphaFoldDB" id="A0A3N0I0V1"/>
<dbReference type="GO" id="GO:0015970">
    <property type="term" value="P:guanosine tetraphosphate biosynthetic process"/>
    <property type="evidence" value="ECO:0007669"/>
    <property type="project" value="UniProtKB-UniPathway"/>
</dbReference>
<sequence length="224" mass="26711">MNDELEELLKSCLDDDYEEKSLPYRQTMTYYRCALREVETKFRVLDEQFSMYYDRNPIENIETRIKSQTSIMRKLKNRGLPLTLESMQENLFDIAGIRVIGSFVDDIYMLAKLLLQQDDVHLIERKDYIAHPKPNGYRSLHLIIETPIFLANEKRWIKVEVQFRTIAMDLWATLEHKLRYKKDLSPERLEEMATDLYEAAEICARLDEKMTKLKASEKRHPILK</sequence>
<accession>A0A3N0I0V1</accession>
<dbReference type="Pfam" id="PF04607">
    <property type="entry name" value="RelA_SpoT"/>
    <property type="match status" value="1"/>
</dbReference>
<dbReference type="Gene3D" id="1.10.287.860">
    <property type="entry name" value="Nucleotidyltransferase"/>
    <property type="match status" value="1"/>
</dbReference>
<dbReference type="GO" id="GO:0016301">
    <property type="term" value="F:kinase activity"/>
    <property type="evidence" value="ECO:0007669"/>
    <property type="project" value="UniProtKB-KW"/>
</dbReference>
<keyword evidence="4" id="KW-1185">Reference proteome</keyword>
<protein>
    <submittedName>
        <fullName evidence="3">GTP pyrophosphokinase family protein</fullName>
    </submittedName>
</protein>
<evidence type="ECO:0000259" key="2">
    <source>
        <dbReference type="SMART" id="SM00954"/>
    </source>
</evidence>
<organism evidence="3 4">
    <name type="scientific">Absicoccus porci</name>
    <dbReference type="NCBI Taxonomy" id="2486576"/>
    <lineage>
        <taxon>Bacteria</taxon>
        <taxon>Bacillati</taxon>
        <taxon>Bacillota</taxon>
        <taxon>Erysipelotrichia</taxon>
        <taxon>Erysipelotrichales</taxon>
        <taxon>Erysipelotrichaceae</taxon>
        <taxon>Absicoccus</taxon>
    </lineage>
</organism>
<dbReference type="InterPro" id="IPR043519">
    <property type="entry name" value="NT_sf"/>
</dbReference>
<dbReference type="PANTHER" id="PTHR47837">
    <property type="entry name" value="GTP PYROPHOSPHOKINASE YJBM"/>
    <property type="match status" value="1"/>
</dbReference>
<comment type="caution">
    <text evidence="3">The sequence shown here is derived from an EMBL/GenBank/DDBJ whole genome shotgun (WGS) entry which is preliminary data.</text>
</comment>
<comment type="pathway">
    <text evidence="1">Purine metabolism; ppGpp biosynthesis; ppGpp from GTP: step 1/2.</text>
</comment>
<gene>
    <name evidence="3" type="ORF">EDX97_07080</name>
</gene>
<dbReference type="SMART" id="SM00954">
    <property type="entry name" value="RelA_SpoT"/>
    <property type="match status" value="1"/>
</dbReference>
<dbReference type="PANTHER" id="PTHR47837:SF2">
    <property type="entry name" value="GTP PYROPHOSPHOKINASE YWAC"/>
    <property type="match status" value="1"/>
</dbReference>
<feature type="domain" description="RelA/SpoT" evidence="2">
    <location>
        <begin position="63"/>
        <end position="186"/>
    </location>
</feature>
<keyword evidence="3" id="KW-0808">Transferase</keyword>
<dbReference type="CDD" id="cd05399">
    <property type="entry name" value="NT_Rel-Spo_like"/>
    <property type="match status" value="1"/>
</dbReference>